<gene>
    <name evidence="1" type="ORF">PFR002_LOCUS991</name>
</gene>
<protein>
    <submittedName>
        <fullName evidence="1">Uncharacterized protein</fullName>
    </submittedName>
</protein>
<name>A0AAV0SUH6_9STRA</name>
<dbReference type="Proteomes" id="UP001159659">
    <property type="component" value="Unassembled WGS sequence"/>
</dbReference>
<reference evidence="1" key="1">
    <citation type="submission" date="2022-12" db="EMBL/GenBank/DDBJ databases">
        <authorList>
            <person name="Webb A."/>
        </authorList>
    </citation>
    <scope>NUCLEOTIDE SEQUENCE</scope>
    <source>
        <strain evidence="1">Pf2</strain>
    </source>
</reference>
<dbReference type="EMBL" id="CANTFK010000085">
    <property type="protein sequence ID" value="CAI5706315.1"/>
    <property type="molecule type" value="Genomic_DNA"/>
</dbReference>
<evidence type="ECO:0000313" key="2">
    <source>
        <dbReference type="Proteomes" id="UP001159659"/>
    </source>
</evidence>
<accession>A0AAV0SUH6</accession>
<proteinExistence type="predicted"/>
<sequence length="159" mass="17903">MERVLAALTRLETRIDTIERASVSVSNASPVSPRMQHAQPGRQTDGRNVVQVAFAGSYFRRAIDGGSALGRTPMQIDELSGMGPFGLGAFTGAPKYRRGLIKVRRRHKPRWKHKRQPKRKQSIKLRRIINKHRPQRRTQTLAACRVLVDIACPTLEAQS</sequence>
<dbReference type="AlphaFoldDB" id="A0AAV0SUH6"/>
<organism evidence="1 2">
    <name type="scientific">Peronospora farinosa</name>
    <dbReference type="NCBI Taxonomy" id="134698"/>
    <lineage>
        <taxon>Eukaryota</taxon>
        <taxon>Sar</taxon>
        <taxon>Stramenopiles</taxon>
        <taxon>Oomycota</taxon>
        <taxon>Peronosporomycetes</taxon>
        <taxon>Peronosporales</taxon>
        <taxon>Peronosporaceae</taxon>
        <taxon>Peronospora</taxon>
    </lineage>
</organism>
<evidence type="ECO:0000313" key="1">
    <source>
        <dbReference type="EMBL" id="CAI5706315.1"/>
    </source>
</evidence>
<comment type="caution">
    <text evidence="1">The sequence shown here is derived from an EMBL/GenBank/DDBJ whole genome shotgun (WGS) entry which is preliminary data.</text>
</comment>